<dbReference type="EMBL" id="JACXVP010000005">
    <property type="protein sequence ID" value="KAG5605236.1"/>
    <property type="molecule type" value="Genomic_DNA"/>
</dbReference>
<dbReference type="AlphaFoldDB" id="A0A9J5Z1H0"/>
<accession>A0A9J5Z1H0</accession>
<sequence length="156" mass="16621">MAEIDNYQDSSPDESDKVESSEGESDSKESSRDKEDHLSFPICARDISAELYDLATCYAVDEMAGDIVDEVAVNGMAGDEVACAVDPVTNIDEVAIDEVAIDEVTVDVVDEVAGVVDDMAGAVDPVTVDVVDEVVGDAIDEVAEEKEEEKAKEKSI</sequence>
<evidence type="ECO:0000313" key="2">
    <source>
        <dbReference type="EMBL" id="KAG5605236.1"/>
    </source>
</evidence>
<keyword evidence="3" id="KW-1185">Reference proteome</keyword>
<feature type="compositionally biased region" description="Basic and acidic residues" evidence="1">
    <location>
        <begin position="14"/>
        <end position="36"/>
    </location>
</feature>
<evidence type="ECO:0000313" key="3">
    <source>
        <dbReference type="Proteomes" id="UP000824120"/>
    </source>
</evidence>
<gene>
    <name evidence="2" type="ORF">H5410_026728</name>
</gene>
<dbReference type="Proteomes" id="UP000824120">
    <property type="component" value="Chromosome 5"/>
</dbReference>
<proteinExistence type="predicted"/>
<evidence type="ECO:0000256" key="1">
    <source>
        <dbReference type="SAM" id="MobiDB-lite"/>
    </source>
</evidence>
<organism evidence="2 3">
    <name type="scientific">Solanum commersonii</name>
    <name type="common">Commerson's wild potato</name>
    <name type="synonym">Commerson's nightshade</name>
    <dbReference type="NCBI Taxonomy" id="4109"/>
    <lineage>
        <taxon>Eukaryota</taxon>
        <taxon>Viridiplantae</taxon>
        <taxon>Streptophyta</taxon>
        <taxon>Embryophyta</taxon>
        <taxon>Tracheophyta</taxon>
        <taxon>Spermatophyta</taxon>
        <taxon>Magnoliopsida</taxon>
        <taxon>eudicotyledons</taxon>
        <taxon>Gunneridae</taxon>
        <taxon>Pentapetalae</taxon>
        <taxon>asterids</taxon>
        <taxon>lamiids</taxon>
        <taxon>Solanales</taxon>
        <taxon>Solanaceae</taxon>
        <taxon>Solanoideae</taxon>
        <taxon>Solaneae</taxon>
        <taxon>Solanum</taxon>
    </lineage>
</organism>
<feature type="region of interest" description="Disordered" evidence="1">
    <location>
        <begin position="1"/>
        <end position="36"/>
    </location>
</feature>
<name>A0A9J5Z1H0_SOLCO</name>
<comment type="caution">
    <text evidence="2">The sequence shown here is derived from an EMBL/GenBank/DDBJ whole genome shotgun (WGS) entry which is preliminary data.</text>
</comment>
<reference evidence="2 3" key="1">
    <citation type="submission" date="2020-09" db="EMBL/GenBank/DDBJ databases">
        <title>De no assembly of potato wild relative species, Solanum commersonii.</title>
        <authorList>
            <person name="Cho K."/>
        </authorList>
    </citation>
    <scope>NUCLEOTIDE SEQUENCE [LARGE SCALE GENOMIC DNA]</scope>
    <source>
        <strain evidence="2">LZ3.2</strain>
        <tissue evidence="2">Leaf</tissue>
    </source>
</reference>
<protein>
    <submittedName>
        <fullName evidence="2">Uncharacterized protein</fullName>
    </submittedName>
</protein>